<dbReference type="GO" id="GO:0003723">
    <property type="term" value="F:RNA binding"/>
    <property type="evidence" value="ECO:0007669"/>
    <property type="project" value="InterPro"/>
</dbReference>
<organism evidence="5 6">
    <name type="scientific">Thalassiosira oceanica</name>
    <name type="common">Marine diatom</name>
    <dbReference type="NCBI Taxonomy" id="159749"/>
    <lineage>
        <taxon>Eukaryota</taxon>
        <taxon>Sar</taxon>
        <taxon>Stramenopiles</taxon>
        <taxon>Ochrophyta</taxon>
        <taxon>Bacillariophyta</taxon>
        <taxon>Coscinodiscophyceae</taxon>
        <taxon>Thalassiosirophycidae</taxon>
        <taxon>Thalassiosirales</taxon>
        <taxon>Thalassiosiraceae</taxon>
        <taxon>Thalassiosira</taxon>
    </lineage>
</organism>
<evidence type="ECO:0000313" key="6">
    <source>
        <dbReference type="Proteomes" id="UP000266841"/>
    </source>
</evidence>
<dbReference type="GO" id="GO:0032259">
    <property type="term" value="P:methylation"/>
    <property type="evidence" value="ECO:0007669"/>
    <property type="project" value="UniProtKB-KW"/>
</dbReference>
<dbReference type="InterPro" id="IPR029028">
    <property type="entry name" value="Alpha/beta_knot_MTases"/>
</dbReference>
<dbReference type="PANTHER" id="PTHR43191">
    <property type="entry name" value="RRNA METHYLTRANSFERASE 3"/>
    <property type="match status" value="1"/>
</dbReference>
<evidence type="ECO:0000259" key="4">
    <source>
        <dbReference type="Pfam" id="PF00588"/>
    </source>
</evidence>
<evidence type="ECO:0000256" key="1">
    <source>
        <dbReference type="ARBA" id="ARBA00022603"/>
    </source>
</evidence>
<dbReference type="eggNOG" id="KOG2506">
    <property type="taxonomic scope" value="Eukaryota"/>
</dbReference>
<dbReference type="PANTHER" id="PTHR43191:SF2">
    <property type="entry name" value="RRNA METHYLTRANSFERASE 3, MITOCHONDRIAL"/>
    <property type="match status" value="1"/>
</dbReference>
<accession>K0T5W9</accession>
<gene>
    <name evidence="5" type="ORF">THAOC_13309</name>
</gene>
<evidence type="ECO:0000256" key="3">
    <source>
        <dbReference type="SAM" id="MobiDB-lite"/>
    </source>
</evidence>
<dbReference type="OrthoDB" id="270651at2759"/>
<keyword evidence="1" id="KW-0489">Methyltransferase</keyword>
<dbReference type="Pfam" id="PF00588">
    <property type="entry name" value="SpoU_methylase"/>
    <property type="match status" value="1"/>
</dbReference>
<keyword evidence="2" id="KW-0808">Transferase</keyword>
<dbReference type="Gene3D" id="3.40.1280.10">
    <property type="match status" value="1"/>
</dbReference>
<sequence length="387" mass="41673">MTVYSSNVTRGLMLAAAFTAVVSRSSLRDLSSVSPIGYRIGFVTPQRLWTSSNSGRGSRPIGQIGQQHNGASWEEISNPKSSKTVKLFKAIHKANKSRRNEIGLTVAEGVRLVADLLSTENEHSKSLVRRVVISDALKQRAESPDGDQYHRELIYRLREADKKSRASRDKANAIIINTGGKDAVQACCGTVTSQGIAALVEIPTYNLDELSSEGEEEGFYLILDGLADPGNVGTICRSAVASGVRAVLLLESSCDPWSPKVVRASMGASFRLPVIEVPGDNALDRISDALKIDPKRIFAATMESSGDAGASKAHFDVDFTARPSAIILGREGEGLRPKIREALSNGRISSVHVPMSDGVESLNAAVCASIICFERCRQFAQKKSDDL</sequence>
<dbReference type="InterPro" id="IPR051259">
    <property type="entry name" value="rRNA_Methyltransferase"/>
</dbReference>
<dbReference type="Proteomes" id="UP000266841">
    <property type="component" value="Unassembled WGS sequence"/>
</dbReference>
<dbReference type="InterPro" id="IPR029064">
    <property type="entry name" value="Ribosomal_eL30-like_sf"/>
</dbReference>
<dbReference type="GO" id="GO:0008173">
    <property type="term" value="F:RNA methyltransferase activity"/>
    <property type="evidence" value="ECO:0007669"/>
    <property type="project" value="InterPro"/>
</dbReference>
<dbReference type="CDD" id="cd18095">
    <property type="entry name" value="SpoU-like_rRNA-MTase"/>
    <property type="match status" value="1"/>
</dbReference>
<comment type="caution">
    <text evidence="5">The sequence shown here is derived from an EMBL/GenBank/DDBJ whole genome shotgun (WGS) entry which is preliminary data.</text>
</comment>
<protein>
    <recommendedName>
        <fullName evidence="4">tRNA/rRNA methyltransferase SpoU type domain-containing protein</fullName>
    </recommendedName>
</protein>
<feature type="region of interest" description="Disordered" evidence="3">
    <location>
        <begin position="51"/>
        <end position="73"/>
    </location>
</feature>
<evidence type="ECO:0000256" key="2">
    <source>
        <dbReference type="ARBA" id="ARBA00022679"/>
    </source>
</evidence>
<dbReference type="Gene3D" id="3.30.1330.30">
    <property type="match status" value="1"/>
</dbReference>
<dbReference type="InterPro" id="IPR029026">
    <property type="entry name" value="tRNA_m1G_MTases_N"/>
</dbReference>
<dbReference type="OMA" id="CANPWES"/>
<dbReference type="InterPro" id="IPR001537">
    <property type="entry name" value="SpoU_MeTrfase"/>
</dbReference>
<dbReference type="SUPFAM" id="SSF75217">
    <property type="entry name" value="alpha/beta knot"/>
    <property type="match status" value="1"/>
</dbReference>
<name>K0T5W9_THAOC</name>
<dbReference type="AlphaFoldDB" id="K0T5W9"/>
<keyword evidence="6" id="KW-1185">Reference proteome</keyword>
<dbReference type="EMBL" id="AGNL01015461">
    <property type="protein sequence ID" value="EJK65797.1"/>
    <property type="molecule type" value="Genomic_DNA"/>
</dbReference>
<proteinExistence type="predicted"/>
<reference evidence="5 6" key="1">
    <citation type="journal article" date="2012" name="Genome Biol.">
        <title>Genome and low-iron response of an oceanic diatom adapted to chronic iron limitation.</title>
        <authorList>
            <person name="Lommer M."/>
            <person name="Specht M."/>
            <person name="Roy A.S."/>
            <person name="Kraemer L."/>
            <person name="Andreson R."/>
            <person name="Gutowska M.A."/>
            <person name="Wolf J."/>
            <person name="Bergner S.V."/>
            <person name="Schilhabel M.B."/>
            <person name="Klostermeier U.C."/>
            <person name="Beiko R.G."/>
            <person name="Rosenstiel P."/>
            <person name="Hippler M."/>
            <person name="Laroche J."/>
        </authorList>
    </citation>
    <scope>NUCLEOTIDE SEQUENCE [LARGE SCALE GENOMIC DNA]</scope>
    <source>
        <strain evidence="5 6">CCMP1005</strain>
    </source>
</reference>
<feature type="domain" description="tRNA/rRNA methyltransferase SpoU type" evidence="4">
    <location>
        <begin position="219"/>
        <end position="373"/>
    </location>
</feature>
<evidence type="ECO:0000313" key="5">
    <source>
        <dbReference type="EMBL" id="EJK65797.1"/>
    </source>
</evidence>
<dbReference type="GO" id="GO:0006396">
    <property type="term" value="P:RNA processing"/>
    <property type="evidence" value="ECO:0007669"/>
    <property type="project" value="InterPro"/>
</dbReference>